<evidence type="ECO:0000259" key="1">
    <source>
        <dbReference type="Pfam" id="PF17032"/>
    </source>
</evidence>
<proteinExistence type="predicted"/>
<dbReference type="Proteomes" id="UP000289738">
    <property type="component" value="Chromosome B10"/>
</dbReference>
<dbReference type="EMBL" id="SDMP01000020">
    <property type="protein sequence ID" value="RYQ83156.1"/>
    <property type="molecule type" value="Genomic_DNA"/>
</dbReference>
<dbReference type="Pfam" id="PF17032">
    <property type="entry name" value="Zn_ribbon_15"/>
    <property type="match status" value="1"/>
</dbReference>
<name>A0A444X0C4_ARAHY</name>
<keyword evidence="3" id="KW-1185">Reference proteome</keyword>
<dbReference type="InterPro" id="IPR031493">
    <property type="entry name" value="Zinc_ribbon_15"/>
</dbReference>
<dbReference type="PANTHER" id="PTHR36718:SF1">
    <property type="entry name" value="DOUBLE ZINC RIBBON PROTEIN MJ0416"/>
    <property type="match status" value="1"/>
</dbReference>
<dbReference type="AlphaFoldDB" id="A0A444X0C4"/>
<organism evidence="2 3">
    <name type="scientific">Arachis hypogaea</name>
    <name type="common">Peanut</name>
    <dbReference type="NCBI Taxonomy" id="3818"/>
    <lineage>
        <taxon>Eukaryota</taxon>
        <taxon>Viridiplantae</taxon>
        <taxon>Streptophyta</taxon>
        <taxon>Embryophyta</taxon>
        <taxon>Tracheophyta</taxon>
        <taxon>Spermatophyta</taxon>
        <taxon>Magnoliopsida</taxon>
        <taxon>eudicotyledons</taxon>
        <taxon>Gunneridae</taxon>
        <taxon>Pentapetalae</taxon>
        <taxon>rosids</taxon>
        <taxon>fabids</taxon>
        <taxon>Fabales</taxon>
        <taxon>Fabaceae</taxon>
        <taxon>Papilionoideae</taxon>
        <taxon>50 kb inversion clade</taxon>
        <taxon>dalbergioids sensu lato</taxon>
        <taxon>Dalbergieae</taxon>
        <taxon>Pterocarpus clade</taxon>
        <taxon>Arachis</taxon>
    </lineage>
</organism>
<gene>
    <name evidence="2" type="ORF">Ahy_B10g101782</name>
</gene>
<dbReference type="PANTHER" id="PTHR36718">
    <property type="entry name" value="OS05G0435400 PROTEIN"/>
    <property type="match status" value="1"/>
</dbReference>
<comment type="caution">
    <text evidence="2">The sequence shown here is derived from an EMBL/GenBank/DDBJ whole genome shotgun (WGS) entry which is preliminary data.</text>
</comment>
<protein>
    <recommendedName>
        <fullName evidence="1">Zinc-ribbon 15 domain-containing protein</fullName>
    </recommendedName>
</protein>
<reference evidence="2 3" key="1">
    <citation type="submission" date="2019-01" db="EMBL/GenBank/DDBJ databases">
        <title>Sequencing of cultivated peanut Arachis hypogaea provides insights into genome evolution and oil improvement.</title>
        <authorList>
            <person name="Chen X."/>
        </authorList>
    </citation>
    <scope>NUCLEOTIDE SEQUENCE [LARGE SCALE GENOMIC DNA]</scope>
    <source>
        <strain evidence="3">cv. Fuhuasheng</strain>
        <tissue evidence="2">Leaves</tissue>
    </source>
</reference>
<dbReference type="STRING" id="3818.A0A444X0C4"/>
<sequence length="233" mass="26992">MFFFFAGGLERQVRQVLKSGVGRCINCGSRADLVEYEKVLKLFFVPVWRWPGKEPVLYCDNCRFMFPQSCSLPPRLQESASLSPAAAVSDALRCRFCDRSVEAHFRYLILVFGGFVQFQTRYVTDEASMQEMFSIYIENRAQISFIELYVEFEQSEADRNILREDYNSDSEEEFESNYECVGPDGDEDQGDGNALANALANDMPFGSHHSCEFWSWKPCMFRSFQNTCRFQQE</sequence>
<evidence type="ECO:0000313" key="3">
    <source>
        <dbReference type="Proteomes" id="UP000289738"/>
    </source>
</evidence>
<accession>A0A444X0C4</accession>
<dbReference type="InterPro" id="IPR053281">
    <property type="entry name" value="Double_zinc_ribbon"/>
</dbReference>
<feature type="domain" description="Zinc-ribbon 15" evidence="1">
    <location>
        <begin position="23"/>
        <end position="107"/>
    </location>
</feature>
<evidence type="ECO:0000313" key="2">
    <source>
        <dbReference type="EMBL" id="RYQ83156.1"/>
    </source>
</evidence>